<dbReference type="eggNOG" id="ENOG502QUNQ">
    <property type="taxonomic scope" value="Eukaryota"/>
</dbReference>
<dbReference type="PANTHER" id="PTHR32166:SF74">
    <property type="entry name" value="OS05G0256350 PROTEIN"/>
    <property type="match status" value="1"/>
</dbReference>
<accession>V4MCB7</accession>
<organism evidence="2 3">
    <name type="scientific">Eutrema salsugineum</name>
    <name type="common">Saltwater cress</name>
    <name type="synonym">Sisymbrium salsugineum</name>
    <dbReference type="NCBI Taxonomy" id="72664"/>
    <lineage>
        <taxon>Eukaryota</taxon>
        <taxon>Viridiplantae</taxon>
        <taxon>Streptophyta</taxon>
        <taxon>Embryophyta</taxon>
        <taxon>Tracheophyta</taxon>
        <taxon>Spermatophyta</taxon>
        <taxon>Magnoliopsida</taxon>
        <taxon>eudicotyledons</taxon>
        <taxon>Gunneridae</taxon>
        <taxon>Pentapetalae</taxon>
        <taxon>rosids</taxon>
        <taxon>malvids</taxon>
        <taxon>Brassicales</taxon>
        <taxon>Brassicaceae</taxon>
        <taxon>Eutremeae</taxon>
        <taxon>Eutrema</taxon>
    </lineage>
</organism>
<sequence length="403" mass="46318">LTPSQDEIETKYSIIETNFKHIQAPVIYELLVSVFEHLTKEDKEKCMKALIVAKDKKCQKRKHEAALRAETEKQQNIHDAISKERTHVVRQYCAMWIFESSIPFNAIENEPFRLFCEALGTLGLVGCRQEKLKSLEEEWEREGCSVMTDAWTDMKRRSIMNLCVNSRGDTSYLHNLFSSYIFNALVDVVEDILTCVTDKATNNVAAEMLLKEMRPSIFWIRCVAHTLDLMLEGVSKLQHFAKVIDQANAVTIIKRDIAKPGATSFATCFLKLHSLYDKKAQLKAMFTSDERHESTHSKSVKAKNVFDIVMSFGFWNSVMVVLKIFSPLVKIEKQDKVVNHEISPYKNKVGLLGRSLAHKGREQKDDKFDQGNWWSTYGCGAPICTDLILYIHTKKRNRLDVNR</sequence>
<proteinExistence type="predicted"/>
<dbReference type="Proteomes" id="UP000030689">
    <property type="component" value="Unassembled WGS sequence"/>
</dbReference>
<feature type="non-terminal residue" evidence="2">
    <location>
        <position position="403"/>
    </location>
</feature>
<evidence type="ECO:0000313" key="2">
    <source>
        <dbReference type="EMBL" id="ESQ50113.1"/>
    </source>
</evidence>
<dbReference type="SUPFAM" id="SSF53098">
    <property type="entry name" value="Ribonuclease H-like"/>
    <property type="match status" value="1"/>
</dbReference>
<dbReference type="InterPro" id="IPR007021">
    <property type="entry name" value="DUF659"/>
</dbReference>
<dbReference type="EMBL" id="KI517398">
    <property type="protein sequence ID" value="ESQ50113.1"/>
    <property type="molecule type" value="Genomic_DNA"/>
</dbReference>
<feature type="non-terminal residue" evidence="2">
    <location>
        <position position="1"/>
    </location>
</feature>
<dbReference type="KEGG" id="eus:EUTSA_v100021780m"/>
<feature type="domain" description="DUF659" evidence="1">
    <location>
        <begin position="129"/>
        <end position="250"/>
    </location>
</feature>
<evidence type="ECO:0000313" key="3">
    <source>
        <dbReference type="Proteomes" id="UP000030689"/>
    </source>
</evidence>
<dbReference type="PANTHER" id="PTHR32166">
    <property type="entry name" value="OSJNBA0013A04.12 PROTEIN"/>
    <property type="match status" value="1"/>
</dbReference>
<dbReference type="AlphaFoldDB" id="V4MCB7"/>
<protein>
    <recommendedName>
        <fullName evidence="1">DUF659 domain-containing protein</fullName>
    </recommendedName>
</protein>
<name>V4MCB7_EUTSA</name>
<dbReference type="InterPro" id="IPR012337">
    <property type="entry name" value="RNaseH-like_sf"/>
</dbReference>
<evidence type="ECO:0000259" key="1">
    <source>
        <dbReference type="Pfam" id="PF04937"/>
    </source>
</evidence>
<gene>
    <name evidence="2" type="ORF">EUTSA_v100021780mg</name>
</gene>
<dbReference type="Pfam" id="PF04937">
    <property type="entry name" value="DUF659"/>
    <property type="match status" value="1"/>
</dbReference>
<reference evidence="2 3" key="1">
    <citation type="journal article" date="2013" name="Front. Plant Sci.">
        <title>The Reference Genome of the Halophytic Plant Eutrema salsugineum.</title>
        <authorList>
            <person name="Yang R."/>
            <person name="Jarvis D.E."/>
            <person name="Chen H."/>
            <person name="Beilstein M.A."/>
            <person name="Grimwood J."/>
            <person name="Jenkins J."/>
            <person name="Shu S."/>
            <person name="Prochnik S."/>
            <person name="Xin M."/>
            <person name="Ma C."/>
            <person name="Schmutz J."/>
            <person name="Wing R.A."/>
            <person name="Mitchell-Olds T."/>
            <person name="Schumaker K.S."/>
            <person name="Wang X."/>
        </authorList>
    </citation>
    <scope>NUCLEOTIDE SEQUENCE [LARGE SCALE GENOMIC DNA]</scope>
</reference>
<keyword evidence="3" id="KW-1185">Reference proteome</keyword>